<gene>
    <name evidence="1" type="ORF">NCTC11062_00440</name>
</gene>
<dbReference type="EMBL" id="CABEID010000001">
    <property type="protein sequence ID" value="VTS24107.1"/>
    <property type="molecule type" value="Genomic_DNA"/>
</dbReference>
<dbReference type="AlphaFoldDB" id="A0A4V6Z3Z8"/>
<proteinExistence type="predicted"/>
<sequence>MSYNLDYLFKKHSEIEKEILNHSFFKLNRDTAIYYLFSRLETSILISKGEIFTLFQSEDLFKSFNLLVNVIQDAVPFILSHLSNQSKNDETIDIDPLELMKLLNIISDYLEFSRFIELYKNKIVRVIMTGNYIQFEYEKDLFRINDIYNGFWHSLEQSNALIGVDQLQDITNNMFDLIVDINFGSFTLEEYKVFCKGLDSLIFQKLSNPIKIVNEVGFLVLTEDEWIHKLSPYMSSLSHNKIATIINYLKYDFSNSESDPNISYFIPMNGKLLLSFNLFLCQRLDKNLLRLLKEKNLSLYQNEQKKLEKHQIEQIKANASTWYDFDVDKDGSPGEDLIVYDKRENIVQIIELKYKLPVHTVKEIKNLKKLLSKATKQNRTAERELNIQNVFQKYFDGKYKDITPKKIIFFSLINYSIDYSSSNHVLLVDHYIELLKRSGCSNRMESTFQDKFKGINIYPKIKYKKINLFGNVIKVPKNYSKIP</sequence>
<name>A0A4V6Z3Z8_STRAP</name>
<evidence type="ECO:0000313" key="2">
    <source>
        <dbReference type="Proteomes" id="UP000403538"/>
    </source>
</evidence>
<protein>
    <submittedName>
        <fullName evidence="1">Uncharacterized protein</fullName>
    </submittedName>
</protein>
<evidence type="ECO:0000313" key="1">
    <source>
        <dbReference type="EMBL" id="VTS24107.1"/>
    </source>
</evidence>
<reference evidence="1 2" key="1">
    <citation type="submission" date="2019-05" db="EMBL/GenBank/DDBJ databases">
        <authorList>
            <consortium name="Pathogen Informatics"/>
        </authorList>
    </citation>
    <scope>NUCLEOTIDE SEQUENCE [LARGE SCALE GENOMIC DNA]</scope>
    <source>
        <strain evidence="1 2">NCTC11062</strain>
    </source>
</reference>
<dbReference type="RefSeq" id="WP_126406538.1">
    <property type="nucleotide sequence ID" value="NZ_CABEID010000001.1"/>
</dbReference>
<dbReference type="Proteomes" id="UP000403538">
    <property type="component" value="Unassembled WGS sequence"/>
</dbReference>
<accession>A0A4V6Z3Z8</accession>
<organism evidence="1 2">
    <name type="scientific">Streptococcus anginosus</name>
    <dbReference type="NCBI Taxonomy" id="1328"/>
    <lineage>
        <taxon>Bacteria</taxon>
        <taxon>Bacillati</taxon>
        <taxon>Bacillota</taxon>
        <taxon>Bacilli</taxon>
        <taxon>Lactobacillales</taxon>
        <taxon>Streptococcaceae</taxon>
        <taxon>Streptococcus</taxon>
        <taxon>Streptococcus anginosus group</taxon>
    </lineage>
</organism>